<evidence type="ECO:0000313" key="1">
    <source>
        <dbReference type="EMBL" id="OMJ94378.1"/>
    </source>
</evidence>
<evidence type="ECO:0000313" key="2">
    <source>
        <dbReference type="Proteomes" id="UP000187209"/>
    </source>
</evidence>
<protein>
    <submittedName>
        <fullName evidence="1">Uncharacterized protein</fullName>
    </submittedName>
</protein>
<accession>A0A1R2CZD7</accession>
<dbReference type="Proteomes" id="UP000187209">
    <property type="component" value="Unassembled WGS sequence"/>
</dbReference>
<sequence>MKGKKTLSITLKIPSFEAKPIKSPIRKRPREDIARNLSVYQKPIKKPIRDEFRNKTLHHTSIFFTGKSPSGTVPYCFSPIKSRYSPLPQKPSRFTNKLPSIPSFILNSIIKTDTSKSFDNTMFEHLIGFSKFVKEKYSALYNEIDRLQKGFFDIDDLIDFFILKQFGDSERNYESIRDKAKEILLVFMVVSNGKRVYQRHFLALCSVFEFSYNKSLDLVNSEYVIKIKDNLQELKELFEFYGDSKHLDLNCILTDTKIKDKYIRSRALVESEKVDFPRFLRFLPFFAWALNEGKAKS</sequence>
<proteinExistence type="predicted"/>
<name>A0A1R2CZD7_9CILI</name>
<dbReference type="EMBL" id="MPUH01000027">
    <property type="protein sequence ID" value="OMJ94378.1"/>
    <property type="molecule type" value="Genomic_DNA"/>
</dbReference>
<dbReference type="AlphaFoldDB" id="A0A1R2CZD7"/>
<keyword evidence="2" id="KW-1185">Reference proteome</keyword>
<comment type="caution">
    <text evidence="1">The sequence shown here is derived from an EMBL/GenBank/DDBJ whole genome shotgun (WGS) entry which is preliminary data.</text>
</comment>
<reference evidence="1 2" key="1">
    <citation type="submission" date="2016-11" db="EMBL/GenBank/DDBJ databases">
        <title>The macronuclear genome of Stentor coeruleus: a giant cell with tiny introns.</title>
        <authorList>
            <person name="Slabodnick M."/>
            <person name="Ruby J.G."/>
            <person name="Reiff S.B."/>
            <person name="Swart E.C."/>
            <person name="Gosai S."/>
            <person name="Prabakaran S."/>
            <person name="Witkowska E."/>
            <person name="Larue G.E."/>
            <person name="Fisher S."/>
            <person name="Freeman R.M."/>
            <person name="Gunawardena J."/>
            <person name="Chu W."/>
            <person name="Stover N.A."/>
            <person name="Gregory B.D."/>
            <person name="Nowacki M."/>
            <person name="Derisi J."/>
            <person name="Roy S.W."/>
            <person name="Marshall W.F."/>
            <person name="Sood P."/>
        </authorList>
    </citation>
    <scope>NUCLEOTIDE SEQUENCE [LARGE SCALE GENOMIC DNA]</scope>
    <source>
        <strain evidence="1">WM001</strain>
    </source>
</reference>
<gene>
    <name evidence="1" type="ORF">SteCoe_2421</name>
</gene>
<organism evidence="1 2">
    <name type="scientific">Stentor coeruleus</name>
    <dbReference type="NCBI Taxonomy" id="5963"/>
    <lineage>
        <taxon>Eukaryota</taxon>
        <taxon>Sar</taxon>
        <taxon>Alveolata</taxon>
        <taxon>Ciliophora</taxon>
        <taxon>Postciliodesmatophora</taxon>
        <taxon>Heterotrichea</taxon>
        <taxon>Heterotrichida</taxon>
        <taxon>Stentoridae</taxon>
        <taxon>Stentor</taxon>
    </lineage>
</organism>